<dbReference type="Proteomes" id="UP000244817">
    <property type="component" value="Unassembled WGS sequence"/>
</dbReference>
<accession>A0A2T7FYU7</accession>
<evidence type="ECO:0000313" key="2">
    <source>
        <dbReference type="Proteomes" id="UP000244817"/>
    </source>
</evidence>
<dbReference type="OrthoDB" id="7777716at2"/>
<evidence type="ECO:0000313" key="1">
    <source>
        <dbReference type="EMBL" id="PVA07308.1"/>
    </source>
</evidence>
<comment type="caution">
    <text evidence="1">The sequence shown here is derived from an EMBL/GenBank/DDBJ whole genome shotgun (WGS) entry which is preliminary data.</text>
</comment>
<reference evidence="1 2" key="1">
    <citation type="submission" date="2018-04" db="EMBL/GenBank/DDBJ databases">
        <title>Pelagivirga bohaiensis gen. nov., sp. nov., a bacterium isolated from the Bohai Sea.</title>
        <authorList>
            <person name="Ji X."/>
        </authorList>
    </citation>
    <scope>NUCLEOTIDE SEQUENCE [LARGE SCALE GENOMIC DNA]</scope>
    <source>
        <strain evidence="1 2">BH-SD16</strain>
    </source>
</reference>
<keyword evidence="2" id="KW-1185">Reference proteome</keyword>
<organism evidence="1 2">
    <name type="scientific">Thalassorhabdomicrobium marinisediminis</name>
    <dbReference type="NCBI Taxonomy" id="2170577"/>
    <lineage>
        <taxon>Bacteria</taxon>
        <taxon>Pseudomonadati</taxon>
        <taxon>Pseudomonadota</taxon>
        <taxon>Alphaproteobacteria</taxon>
        <taxon>Rhodobacterales</taxon>
        <taxon>Paracoccaceae</taxon>
        <taxon>Thalassorhabdomicrobium</taxon>
    </lineage>
</organism>
<dbReference type="EMBL" id="QCYG01000003">
    <property type="protein sequence ID" value="PVA07308.1"/>
    <property type="molecule type" value="Genomic_DNA"/>
</dbReference>
<protein>
    <submittedName>
        <fullName evidence="1">Uncharacterized protein</fullName>
    </submittedName>
</protein>
<gene>
    <name evidence="1" type="ORF">DC363_05545</name>
</gene>
<proteinExistence type="predicted"/>
<dbReference type="AlphaFoldDB" id="A0A2T7FYU7"/>
<dbReference type="RefSeq" id="WP_108640136.1">
    <property type="nucleotide sequence ID" value="NZ_QCYG01000003.1"/>
</dbReference>
<sequence length="114" mass="13016">MPIAFPREKDSEPFAWGLSGPYPAEVWERFSPRYEAQLERLARILTDMGFDPWVGGAGSEDGEYVRAPYGESDRIVFFHHLEDPADARFIAALSDAELRQWIKTTWLDALQDAP</sequence>
<name>A0A2T7FYU7_9RHOB</name>